<dbReference type="SUPFAM" id="SSF53448">
    <property type="entry name" value="Nucleotide-diphospho-sugar transferases"/>
    <property type="match status" value="1"/>
</dbReference>
<evidence type="ECO:0000259" key="5">
    <source>
        <dbReference type="Pfam" id="PF00535"/>
    </source>
</evidence>
<dbReference type="Proteomes" id="UP000561617">
    <property type="component" value="Unassembled WGS sequence"/>
</dbReference>
<gene>
    <name evidence="6" type="ORF">HCJ38_01655</name>
</gene>
<evidence type="ECO:0000313" key="6">
    <source>
        <dbReference type="EMBL" id="MBC1487731.1"/>
    </source>
</evidence>
<keyword evidence="4" id="KW-1133">Transmembrane helix</keyword>
<keyword evidence="4" id="KW-0472">Membrane</keyword>
<evidence type="ECO:0000256" key="2">
    <source>
        <dbReference type="ARBA" id="ARBA00022676"/>
    </source>
</evidence>
<dbReference type="EMBL" id="JAASTW010000002">
    <property type="protein sequence ID" value="MBC1487731.1"/>
    <property type="molecule type" value="Genomic_DNA"/>
</dbReference>
<accession>A0A7X0X4Y9</accession>
<feature type="transmembrane region" description="Helical" evidence="4">
    <location>
        <begin position="319"/>
        <end position="342"/>
    </location>
</feature>
<keyword evidence="2" id="KW-0328">Glycosyltransferase</keyword>
<evidence type="ECO:0000256" key="3">
    <source>
        <dbReference type="ARBA" id="ARBA00022679"/>
    </source>
</evidence>
<feature type="domain" description="Glycosyltransferase 2-like" evidence="5">
    <location>
        <begin position="62"/>
        <end position="230"/>
    </location>
</feature>
<feature type="transmembrane region" description="Helical" evidence="4">
    <location>
        <begin position="354"/>
        <end position="376"/>
    </location>
</feature>
<reference evidence="6 7" key="1">
    <citation type="submission" date="2020-03" db="EMBL/GenBank/DDBJ databases">
        <title>Soil Listeria distribution.</title>
        <authorList>
            <person name="Liao J."/>
            <person name="Wiedmann M."/>
        </authorList>
    </citation>
    <scope>NUCLEOTIDE SEQUENCE [LARGE SCALE GENOMIC DNA]</scope>
    <source>
        <strain evidence="6 7">FSL L7-1554</strain>
    </source>
</reference>
<evidence type="ECO:0000256" key="1">
    <source>
        <dbReference type="ARBA" id="ARBA00006739"/>
    </source>
</evidence>
<dbReference type="CDD" id="cd06423">
    <property type="entry name" value="CESA_like"/>
    <property type="match status" value="1"/>
</dbReference>
<dbReference type="AlphaFoldDB" id="A0A7X0X4Y9"/>
<comment type="similarity">
    <text evidence="1">Belongs to the glycosyltransferase 2 family.</text>
</comment>
<keyword evidence="3 6" id="KW-0808">Transferase</keyword>
<name>A0A7X0X4Y9_9LIST</name>
<dbReference type="PANTHER" id="PTHR43630:SF1">
    <property type="entry name" value="POLY-BETA-1,6-N-ACETYL-D-GLUCOSAMINE SYNTHASE"/>
    <property type="match status" value="1"/>
</dbReference>
<feature type="transmembrane region" description="Helical" evidence="4">
    <location>
        <begin position="12"/>
        <end position="39"/>
    </location>
</feature>
<comment type="caution">
    <text evidence="6">The sequence shown here is derived from an EMBL/GenBank/DDBJ whole genome shotgun (WGS) entry which is preliminary data.</text>
</comment>
<proteinExistence type="inferred from homology"/>
<organism evidence="6 7">
    <name type="scientific">Listeria immobilis</name>
    <dbReference type="NCBI Taxonomy" id="2713502"/>
    <lineage>
        <taxon>Bacteria</taxon>
        <taxon>Bacillati</taxon>
        <taxon>Bacillota</taxon>
        <taxon>Bacilli</taxon>
        <taxon>Bacillales</taxon>
        <taxon>Listeriaceae</taxon>
        <taxon>Listeria</taxon>
    </lineage>
</organism>
<keyword evidence="4" id="KW-0812">Transmembrane</keyword>
<dbReference type="GO" id="GO:0016757">
    <property type="term" value="F:glycosyltransferase activity"/>
    <property type="evidence" value="ECO:0007669"/>
    <property type="project" value="UniProtKB-KW"/>
</dbReference>
<dbReference type="InterPro" id="IPR001173">
    <property type="entry name" value="Glyco_trans_2-like"/>
</dbReference>
<dbReference type="InterPro" id="IPR029044">
    <property type="entry name" value="Nucleotide-diphossugar_trans"/>
</dbReference>
<dbReference type="PANTHER" id="PTHR43630">
    <property type="entry name" value="POLY-BETA-1,6-N-ACETYL-D-GLUCOSAMINE SYNTHASE"/>
    <property type="match status" value="1"/>
</dbReference>
<sequence length="434" mass="50414">MNIETGSPFINILIMIFFVILLTYPVLGGIAWLTGVICYKFLYHYRQDEWIDIPKEVEPFITIMIPAHNEELIIEDTIHYMMNKLHYSKYEVLVMDDGSTDETPEILARLQKQYHNLRVVRIEKNKGKAHAFNIGVGFARGELILSNDADIVPEPNALKKYINYFIRMESRNIAAITSNAVVRNRSTLVGKSQTVEFASIVGIIKRTQTAVFGVIYAYSGANTMYKKQALIDAGLFRQNRATEDISIAWDHQLGGWLALFAEDIKFYMEVPETTKLLYKQRKRWAKGGTEVWLTNFKKVFRHPFRKPGRTGIYFDQSLSIIWTFFFWISSIIFFITMMYLIWTQQYQTIKHMLVLSGIFVCFEMVAGLSQIFTALFMDKKSRKVKYFIFAPLYLLFYWMLSAATIATTFFPAIKTILGYGTGVWKSPDRQRKIK</sequence>
<protein>
    <submittedName>
        <fullName evidence="6">Glycosyltransferase</fullName>
    </submittedName>
</protein>
<evidence type="ECO:0000256" key="4">
    <source>
        <dbReference type="SAM" id="Phobius"/>
    </source>
</evidence>
<dbReference type="Gene3D" id="3.90.550.10">
    <property type="entry name" value="Spore Coat Polysaccharide Biosynthesis Protein SpsA, Chain A"/>
    <property type="match status" value="1"/>
</dbReference>
<evidence type="ECO:0000313" key="7">
    <source>
        <dbReference type="Proteomes" id="UP000561617"/>
    </source>
</evidence>
<dbReference type="Pfam" id="PF00535">
    <property type="entry name" value="Glycos_transf_2"/>
    <property type="match status" value="1"/>
</dbReference>
<feature type="transmembrane region" description="Helical" evidence="4">
    <location>
        <begin position="388"/>
        <end position="413"/>
    </location>
</feature>